<evidence type="ECO:0000313" key="2">
    <source>
        <dbReference type="EMBL" id="PTW44691.1"/>
    </source>
</evidence>
<dbReference type="AlphaFoldDB" id="A0A2T5TZN6"/>
<evidence type="ECO:0000256" key="1">
    <source>
        <dbReference type="SAM" id="Phobius"/>
    </source>
</evidence>
<name>A0A2T5TZN6_9SPHN</name>
<keyword evidence="1" id="KW-0812">Transmembrane</keyword>
<protein>
    <submittedName>
        <fullName evidence="2">Uncharacterized protein</fullName>
    </submittedName>
</protein>
<evidence type="ECO:0000313" key="3">
    <source>
        <dbReference type="Proteomes" id="UP000244013"/>
    </source>
</evidence>
<keyword evidence="1" id="KW-1133">Transmembrane helix</keyword>
<proteinExistence type="predicted"/>
<dbReference type="RefSeq" id="WP_107955468.1">
    <property type="nucleotide sequence ID" value="NZ_QAYE01000009.1"/>
</dbReference>
<gene>
    <name evidence="2" type="ORF">C8J25_109121</name>
</gene>
<sequence length="154" mass="16490">MIRTLFAKVKAEAFFLVLLAVAAVGAWLYVQYRQVSADRDDLRHRAELICAGSGADFAAMGNTARGVRCAQTVAGLVKFKSDSDQLTAATLAQAMADHDARQNDDTRAARAAAEAASSAAQRMEMADAQAERTNLVDSDWFRAVNGVAGLRPAR</sequence>
<reference evidence="2 3" key="1">
    <citation type="submission" date="2018-04" db="EMBL/GenBank/DDBJ databases">
        <title>Genomic Encyclopedia of Type Strains, Phase III (KMG-III): the genomes of soil and plant-associated and newly described type strains.</title>
        <authorList>
            <person name="Whitman W."/>
        </authorList>
    </citation>
    <scope>NUCLEOTIDE SEQUENCE [LARGE SCALE GENOMIC DNA]</scope>
    <source>
        <strain evidence="2 3">MA-olki</strain>
    </source>
</reference>
<organism evidence="2 3">
    <name type="scientific">Sphingomonas faeni</name>
    <dbReference type="NCBI Taxonomy" id="185950"/>
    <lineage>
        <taxon>Bacteria</taxon>
        <taxon>Pseudomonadati</taxon>
        <taxon>Pseudomonadota</taxon>
        <taxon>Alphaproteobacteria</taxon>
        <taxon>Sphingomonadales</taxon>
        <taxon>Sphingomonadaceae</taxon>
        <taxon>Sphingomonas</taxon>
    </lineage>
</organism>
<accession>A0A2T5TZN6</accession>
<dbReference type="GeneID" id="91007303"/>
<comment type="caution">
    <text evidence="2">The sequence shown here is derived from an EMBL/GenBank/DDBJ whole genome shotgun (WGS) entry which is preliminary data.</text>
</comment>
<dbReference type="Proteomes" id="UP000244013">
    <property type="component" value="Unassembled WGS sequence"/>
</dbReference>
<feature type="transmembrane region" description="Helical" evidence="1">
    <location>
        <begin position="12"/>
        <end position="30"/>
    </location>
</feature>
<dbReference type="OrthoDB" id="7567755at2"/>
<keyword evidence="1" id="KW-0472">Membrane</keyword>
<dbReference type="EMBL" id="QAYE01000009">
    <property type="protein sequence ID" value="PTW44691.1"/>
    <property type="molecule type" value="Genomic_DNA"/>
</dbReference>